<keyword evidence="3" id="KW-1185">Reference proteome</keyword>
<feature type="compositionally biased region" description="Acidic residues" evidence="1">
    <location>
        <begin position="271"/>
        <end position="280"/>
    </location>
</feature>
<name>Q92SB6_RHIME</name>
<dbReference type="OrthoDB" id="7926522at2"/>
<sequence length="280" mass="31136">MTHEFGHAVSMEMWKLADELSVLDAAILITGNDPSAKHTVHDLEVDMSYLEQTTTGHKGFDAAFNALRSAILANKLRARVVFPVDVDPSRLSAVVRAGWPISELSGQLLSQCADAVILQREPDWKQTTVEVEELKRWLRSRNSRPPFFFPLNDIQPKPRAKVRDYMDPSHLRYSGKLACAVAAWEALSDLPENRPTIQAIRDWVTRHGERYRVGSGGKVPKNALEQIAKVVNWKLAGGAPKTGGQVSGKPTQDPHGTAESVPQKQKMQPFDGEDEEPPFL</sequence>
<protein>
    <submittedName>
        <fullName evidence="2">Uncharacterized protein</fullName>
    </submittedName>
</protein>
<feature type="region of interest" description="Disordered" evidence="1">
    <location>
        <begin position="238"/>
        <end position="280"/>
    </location>
</feature>
<proteinExistence type="predicted"/>
<evidence type="ECO:0000313" key="2">
    <source>
        <dbReference type="EMBL" id="CAC41929.1"/>
    </source>
</evidence>
<dbReference type="AlphaFoldDB" id="Q92SB6"/>
<accession>Q92SB6</accession>
<organism evidence="2 3">
    <name type="scientific">Rhizobium meliloti (strain 1021)</name>
    <name type="common">Ensifer meliloti</name>
    <name type="synonym">Sinorhizobium meliloti</name>
    <dbReference type="NCBI Taxonomy" id="266834"/>
    <lineage>
        <taxon>Bacteria</taxon>
        <taxon>Pseudomonadati</taxon>
        <taxon>Pseudomonadota</taxon>
        <taxon>Alphaproteobacteria</taxon>
        <taxon>Hyphomicrobiales</taxon>
        <taxon>Rhizobiaceae</taxon>
        <taxon>Sinorhizobium/Ensifer group</taxon>
        <taxon>Sinorhizobium</taxon>
    </lineage>
</organism>
<reference evidence="3" key="2">
    <citation type="journal article" date="2001" name="Science">
        <title>The composite genome of the legume symbiont Sinorhizobium meliloti.</title>
        <authorList>
            <person name="Galibert F."/>
            <person name="Finan T.M."/>
            <person name="Long S.R."/>
            <person name="Puehler A."/>
            <person name="Abola P."/>
            <person name="Ampe F."/>
            <person name="Barloy-Hubler F."/>
            <person name="Barnett M.J."/>
            <person name="Becker A."/>
            <person name="Boistard P."/>
            <person name="Bothe G."/>
            <person name="Boutry M."/>
            <person name="Bowser L."/>
            <person name="Buhrmester J."/>
            <person name="Cadieu E."/>
            <person name="Capela D."/>
            <person name="Chain P."/>
            <person name="Cowie A."/>
            <person name="Davis R.W."/>
            <person name="Dreano S."/>
            <person name="Federspiel N.A."/>
            <person name="Fisher R.F."/>
            <person name="Gloux S."/>
            <person name="Godrie T."/>
            <person name="Goffeau A."/>
            <person name="Golding B."/>
            <person name="Gouzy J."/>
            <person name="Gurjal M."/>
            <person name="Hernandez-Lucas I."/>
            <person name="Hong A."/>
            <person name="Huizar L."/>
            <person name="Hyman R.W."/>
            <person name="Jones T."/>
            <person name="Kahn D."/>
            <person name="Kahn M.L."/>
            <person name="Kalman S."/>
            <person name="Keating D.H."/>
            <person name="Kiss E."/>
            <person name="Komp C."/>
            <person name="Lelaure V."/>
            <person name="Masuy D."/>
            <person name="Palm C."/>
            <person name="Peck M.C."/>
            <person name="Pohl T.M."/>
            <person name="Portetelle D."/>
            <person name="Purnelle B."/>
            <person name="Ramsperger U."/>
            <person name="Surzycki R."/>
            <person name="Thebault P."/>
            <person name="Vandenbol M."/>
            <person name="Vorhoelter F.J."/>
            <person name="Weidner S."/>
            <person name="Wells D.H."/>
            <person name="Wong K."/>
            <person name="Yeh K.-C."/>
            <person name="Batut J."/>
        </authorList>
    </citation>
    <scope>NUCLEOTIDE SEQUENCE [LARGE SCALE GENOMIC DNA]</scope>
    <source>
        <strain evidence="3">1021</strain>
    </source>
</reference>
<evidence type="ECO:0000256" key="1">
    <source>
        <dbReference type="SAM" id="MobiDB-lite"/>
    </source>
</evidence>
<dbReference type="eggNOG" id="ENOG503322C">
    <property type="taxonomic scope" value="Bacteria"/>
</dbReference>
<dbReference type="HOGENOM" id="CLU_097548_0_0_5"/>
<reference evidence="2 3" key="1">
    <citation type="journal article" date="2001" name="Proc. Natl. Acad. Sci. U.S.A.">
        <title>Analysis of the chromosome sequence of the legume symbiont Sinorhizobium meliloti strain 1021.</title>
        <authorList>
            <person name="Capela D."/>
            <person name="Barloy-Hubler F."/>
            <person name="Gouzy J."/>
            <person name="Bothe G."/>
            <person name="Ampe F."/>
            <person name="Batut J."/>
            <person name="Boistard P."/>
            <person name="Becker A."/>
            <person name="Boutry M."/>
            <person name="Cadieu E."/>
            <person name="Dreano S."/>
            <person name="Gloux S."/>
            <person name="Godrie T."/>
            <person name="Goffeau A."/>
            <person name="Kahn D."/>
            <person name="Kiss E."/>
            <person name="Lelaure V."/>
            <person name="Masuy D."/>
            <person name="Pohl T."/>
            <person name="Portetelle D."/>
            <person name="Puehler A."/>
            <person name="Purnelle B."/>
            <person name="Ramsperger U."/>
            <person name="Renard C."/>
            <person name="Thebault P."/>
            <person name="Vandenbol M."/>
            <person name="Weidner S."/>
            <person name="Galibert F."/>
        </authorList>
    </citation>
    <scope>NUCLEOTIDE SEQUENCE [LARGE SCALE GENOMIC DNA]</scope>
    <source>
        <strain evidence="2 3">1021</strain>
    </source>
</reference>
<evidence type="ECO:0000313" key="3">
    <source>
        <dbReference type="Proteomes" id="UP000001976"/>
    </source>
</evidence>
<dbReference type="EnsemblBacteria" id="CAC41929">
    <property type="protein sequence ID" value="CAC41929"/>
    <property type="gene ID" value="SMc02202"/>
</dbReference>
<dbReference type="EMBL" id="AL591688">
    <property type="protein sequence ID" value="CAC41929.1"/>
    <property type="molecule type" value="Genomic_DNA"/>
</dbReference>
<dbReference type="Proteomes" id="UP000001976">
    <property type="component" value="Chromosome"/>
</dbReference>
<gene>
    <name evidence="2" type="ORF">SMc02202</name>
</gene>
<dbReference type="KEGG" id="sme:SMc02202"/>
<dbReference type="RefSeq" id="WP_010968616.1">
    <property type="nucleotide sequence ID" value="NC_003047.1"/>
</dbReference>